<proteinExistence type="predicted"/>
<reference evidence="2 5" key="4">
    <citation type="submission" date="2019-12" db="EMBL/GenBank/DDBJ databases">
        <title>Multi-Generational Helicobacter saguini Isolates.</title>
        <authorList>
            <person name="Mannion A."/>
            <person name="Shen Z."/>
            <person name="Fox J.G."/>
        </authorList>
    </citation>
    <scope>NUCLEOTIDE SEQUENCE [LARGE SCALE GENOMIC DNA]</scope>
    <source>
        <strain evidence="2">16-048</strain>
        <strain evidence="5">16-048 (F4)</strain>
    </source>
</reference>
<dbReference type="Proteomes" id="UP000029714">
    <property type="component" value="Unassembled WGS sequence"/>
</dbReference>
<dbReference type="PROSITE" id="PS51278">
    <property type="entry name" value="GATASE_TYPE_2"/>
    <property type="match status" value="1"/>
</dbReference>
<keyword evidence="4" id="KW-1185">Reference proteome</keyword>
<dbReference type="EMBL" id="JRMP02000004">
    <property type="protein sequence ID" value="TLD94999.1"/>
    <property type="molecule type" value="Genomic_DNA"/>
</dbReference>
<accession>A0A347VSW6</accession>
<dbReference type="RefSeq" id="WP_034573906.1">
    <property type="nucleotide sequence ID" value="NZ_JRMP02000004.1"/>
</dbReference>
<name>A0A347VSW6_9HELI</name>
<reference evidence="3" key="3">
    <citation type="submission" date="2018-04" db="EMBL/GenBank/DDBJ databases">
        <authorList>
            <person name="Sheh A."/>
            <person name="Shen Z."/>
            <person name="Mannion A.J."/>
            <person name="Fox J.G."/>
        </authorList>
    </citation>
    <scope>NUCLEOTIDE SEQUENCE</scope>
    <source>
        <strain evidence="3">MIT 97-6194</strain>
    </source>
</reference>
<feature type="domain" description="Glutamine amidotransferase type-2" evidence="1">
    <location>
        <begin position="1"/>
        <end position="193"/>
    </location>
</feature>
<evidence type="ECO:0000259" key="1">
    <source>
        <dbReference type="PROSITE" id="PS51278"/>
    </source>
</evidence>
<dbReference type="AlphaFoldDB" id="A0A347VSW6"/>
<dbReference type="EMBL" id="QBIU01000001">
    <property type="protein sequence ID" value="MWV69340.1"/>
    <property type="molecule type" value="Genomic_DNA"/>
</dbReference>
<evidence type="ECO:0000313" key="5">
    <source>
        <dbReference type="Proteomes" id="UP000477070"/>
    </source>
</evidence>
<dbReference type="SUPFAM" id="SSF56235">
    <property type="entry name" value="N-terminal nucleophile aminohydrolases (Ntn hydrolases)"/>
    <property type="match status" value="1"/>
</dbReference>
<organism evidence="3 4">
    <name type="scientific">Helicobacter saguini</name>
    <dbReference type="NCBI Taxonomy" id="1548018"/>
    <lineage>
        <taxon>Bacteria</taxon>
        <taxon>Pseudomonadati</taxon>
        <taxon>Campylobacterota</taxon>
        <taxon>Epsilonproteobacteria</taxon>
        <taxon>Campylobacterales</taxon>
        <taxon>Helicobacteraceae</taxon>
        <taxon>Helicobacter</taxon>
    </lineage>
</organism>
<reference evidence="3 4" key="1">
    <citation type="journal article" date="2014" name="Genome Announc.">
        <title>Draft genome sequences of eight enterohepatic helicobacter species isolated from both laboratory and wild rodents.</title>
        <authorList>
            <person name="Sheh A."/>
            <person name="Shen Z."/>
            <person name="Fox J.G."/>
        </authorList>
    </citation>
    <scope>NUCLEOTIDE SEQUENCE [LARGE SCALE GENOMIC DNA]</scope>
    <source>
        <strain evidence="3 4">MIT 97-6194</strain>
    </source>
</reference>
<dbReference type="Gene3D" id="3.60.20.10">
    <property type="entry name" value="Glutamine Phosphoribosylpyrophosphate, subunit 1, domain 1"/>
    <property type="match status" value="1"/>
</dbReference>
<protein>
    <recommendedName>
        <fullName evidence="1">Glutamine amidotransferase type-2 domain-containing protein</fullName>
    </recommendedName>
</protein>
<dbReference type="InterPro" id="IPR029055">
    <property type="entry name" value="Ntn_hydrolases_N"/>
</dbReference>
<gene>
    <name evidence="2" type="ORF">DCO61_04785</name>
    <name evidence="3" type="ORF">LS64_003535</name>
</gene>
<dbReference type="Proteomes" id="UP000477070">
    <property type="component" value="Unassembled WGS sequence"/>
</dbReference>
<dbReference type="InterPro" id="IPR017932">
    <property type="entry name" value="GATase_2_dom"/>
</dbReference>
<evidence type="ECO:0000313" key="3">
    <source>
        <dbReference type="EMBL" id="TLD94999.1"/>
    </source>
</evidence>
<comment type="caution">
    <text evidence="3">The sequence shown here is derived from an EMBL/GenBank/DDBJ whole genome shotgun (WGS) entry which is preliminary data.</text>
</comment>
<evidence type="ECO:0000313" key="4">
    <source>
        <dbReference type="Proteomes" id="UP000029714"/>
    </source>
</evidence>
<reference evidence="3 4" key="2">
    <citation type="journal article" date="2016" name="Infect. Immun.">
        <title>Helicobacter saguini, a Novel Helicobacter Isolated from Cotton-Top Tamarins with Ulcerative Colitis, Has Proinflammatory Properties and Induces Typhlocolitis and Dysplasia in Gnotobiotic IL-10-/- Mice.</title>
        <authorList>
            <person name="Shen Z."/>
            <person name="Mannion A."/>
            <person name="Whary M.T."/>
            <person name="Muthupalani S."/>
            <person name="Sheh A."/>
            <person name="Feng Y."/>
            <person name="Gong G."/>
            <person name="Vandamme P."/>
            <person name="Holcombe H.R."/>
            <person name="Paster B.J."/>
            <person name="Fox J.G."/>
        </authorList>
    </citation>
    <scope>NUCLEOTIDE SEQUENCE [LARGE SCALE GENOMIC DNA]</scope>
    <source>
        <strain evidence="3 4">MIT 97-6194</strain>
    </source>
</reference>
<evidence type="ECO:0000313" key="2">
    <source>
        <dbReference type="EMBL" id="MWV69340.1"/>
    </source>
</evidence>
<sequence>MCVAILKPKGKDISDKQLELGYEANSHGAGFAYSFENRLVVKKGYFDIDEFIKEIRAVQESCDNPTMIIHFRLASHGVINVQNCHPFNVSENLAVIHNGIMPQPFSTMASRNSTHSDTYYFVEKYLKALYAKDSKFFLDSNVMVDIAKQIERKGRGNKLCFLDNAGEYSIINENLGFFENGVWFSNDSCRVAN</sequence>
<dbReference type="OrthoDB" id="1094040at2"/>